<feature type="domain" description="VWFA" evidence="2">
    <location>
        <begin position="1903"/>
        <end position="2077"/>
    </location>
</feature>
<protein>
    <recommendedName>
        <fullName evidence="2">VWFA domain-containing protein</fullName>
    </recommendedName>
</protein>
<feature type="domain" description="VWFA" evidence="2">
    <location>
        <begin position="4083"/>
        <end position="4257"/>
    </location>
</feature>
<feature type="compositionally biased region" description="Pro residues" evidence="1">
    <location>
        <begin position="777"/>
        <end position="805"/>
    </location>
</feature>
<feature type="compositionally biased region" description="Pro residues" evidence="1">
    <location>
        <begin position="3829"/>
        <end position="3858"/>
    </location>
</feature>
<feature type="domain" description="VWFA" evidence="2">
    <location>
        <begin position="1467"/>
        <end position="1641"/>
    </location>
</feature>
<dbReference type="SUPFAM" id="SSF53300">
    <property type="entry name" value="vWA-like"/>
    <property type="match status" value="23"/>
</dbReference>
<dbReference type="RefSeq" id="XP_005782625.1">
    <property type="nucleotide sequence ID" value="XM_005782568.1"/>
</dbReference>
<dbReference type="Gene3D" id="3.40.50.410">
    <property type="entry name" value="von Willebrand factor, type A domain"/>
    <property type="match status" value="23"/>
</dbReference>
<feature type="compositionally biased region" description="Pro residues" evidence="1">
    <location>
        <begin position="995"/>
        <end position="1023"/>
    </location>
</feature>
<feature type="compositionally biased region" description="Pro residues" evidence="1">
    <location>
        <begin position="1867"/>
        <end position="1895"/>
    </location>
</feature>
<evidence type="ECO:0000313" key="3">
    <source>
        <dbReference type="EnsemblProtists" id="EOD30196"/>
    </source>
</evidence>
<feature type="domain" description="VWFA" evidence="2">
    <location>
        <begin position="3865"/>
        <end position="4039"/>
    </location>
</feature>
<reference evidence="3" key="2">
    <citation type="submission" date="2024-10" db="UniProtKB">
        <authorList>
            <consortium name="EnsemblProtists"/>
        </authorList>
    </citation>
    <scope>IDENTIFICATION</scope>
</reference>
<feature type="region of interest" description="Disordered" evidence="1">
    <location>
        <begin position="1427"/>
        <end position="1459"/>
    </location>
</feature>
<feature type="compositionally biased region" description="Pro residues" evidence="1">
    <location>
        <begin position="2085"/>
        <end position="2113"/>
    </location>
</feature>
<feature type="compositionally biased region" description="Pro residues" evidence="1">
    <location>
        <begin position="2303"/>
        <end position="2331"/>
    </location>
</feature>
<dbReference type="InterPro" id="IPR050525">
    <property type="entry name" value="ECM_Assembly_Org"/>
</dbReference>
<feature type="compositionally biased region" description="Pro residues" evidence="1">
    <location>
        <begin position="1649"/>
        <end position="1677"/>
    </location>
</feature>
<dbReference type="InterPro" id="IPR002035">
    <property type="entry name" value="VWF_A"/>
</dbReference>
<dbReference type="InterPro" id="IPR036465">
    <property type="entry name" value="vWFA_dom_sf"/>
</dbReference>
<feature type="domain" description="VWFA" evidence="2">
    <location>
        <begin position="3429"/>
        <end position="3603"/>
    </location>
</feature>
<feature type="region of interest" description="Disordered" evidence="1">
    <location>
        <begin position="2299"/>
        <end position="2331"/>
    </location>
</feature>
<feature type="region of interest" description="Disordered" evidence="1">
    <location>
        <begin position="4915"/>
        <end position="4947"/>
    </location>
</feature>
<feature type="domain" description="VWFA" evidence="2">
    <location>
        <begin position="1031"/>
        <end position="1205"/>
    </location>
</feature>
<feature type="compositionally biased region" description="Pro residues" evidence="1">
    <location>
        <begin position="3175"/>
        <end position="3203"/>
    </location>
</feature>
<dbReference type="KEGG" id="ehx:EMIHUDRAFT_113418"/>
<dbReference type="STRING" id="2903.R1F4J1"/>
<feature type="region of interest" description="Disordered" evidence="1">
    <location>
        <begin position="1209"/>
        <end position="1240"/>
    </location>
</feature>
<feature type="domain" description="VWFA" evidence="2">
    <location>
        <begin position="5391"/>
        <end position="5478"/>
    </location>
</feature>
<feature type="compositionally biased region" description="Pro residues" evidence="1">
    <location>
        <begin position="1431"/>
        <end position="1459"/>
    </location>
</feature>
<feature type="region of interest" description="Disordered" evidence="1">
    <location>
        <begin position="1645"/>
        <end position="1677"/>
    </location>
</feature>
<dbReference type="eggNOG" id="KOG1217">
    <property type="taxonomic scope" value="Eukaryota"/>
</dbReference>
<feature type="compositionally biased region" description="Pro residues" evidence="1">
    <location>
        <begin position="2957"/>
        <end position="2985"/>
    </location>
</feature>
<feature type="domain" description="VWFA" evidence="2">
    <location>
        <begin position="4519"/>
        <end position="4693"/>
    </location>
</feature>
<feature type="domain" description="VWFA" evidence="2">
    <location>
        <begin position="5173"/>
        <end position="5347"/>
    </location>
</feature>
<dbReference type="CDD" id="cd00198">
    <property type="entry name" value="vWFA"/>
    <property type="match status" value="1"/>
</dbReference>
<dbReference type="eggNOG" id="KOG3544">
    <property type="taxonomic scope" value="Eukaryota"/>
</dbReference>
<feature type="region of interest" description="Disordered" evidence="1">
    <location>
        <begin position="3607"/>
        <end position="3640"/>
    </location>
</feature>
<proteinExistence type="predicted"/>
<feature type="compositionally biased region" description="Pro residues" evidence="1">
    <location>
        <begin position="4701"/>
        <end position="4729"/>
    </location>
</feature>
<dbReference type="Pfam" id="PF00092">
    <property type="entry name" value="VWA"/>
    <property type="match status" value="22"/>
</dbReference>
<evidence type="ECO:0000313" key="4">
    <source>
        <dbReference type="Proteomes" id="UP000013827"/>
    </source>
</evidence>
<feature type="domain" description="VWFA" evidence="2">
    <location>
        <begin position="4955"/>
        <end position="5129"/>
    </location>
</feature>
<feature type="region of interest" description="Disordered" evidence="1">
    <location>
        <begin position="2517"/>
        <end position="2549"/>
    </location>
</feature>
<feature type="domain" description="VWFA" evidence="2">
    <location>
        <begin position="4301"/>
        <end position="4475"/>
    </location>
</feature>
<feature type="compositionally biased region" description="Pro residues" evidence="1">
    <location>
        <begin position="3611"/>
        <end position="3640"/>
    </location>
</feature>
<feature type="domain" description="VWFA" evidence="2">
    <location>
        <begin position="3211"/>
        <end position="3385"/>
    </location>
</feature>
<dbReference type="Pfam" id="PF13519">
    <property type="entry name" value="VWA_2"/>
    <property type="match status" value="1"/>
</dbReference>
<feature type="domain" description="VWFA" evidence="2">
    <location>
        <begin position="2993"/>
        <end position="3167"/>
    </location>
</feature>
<dbReference type="HOGENOM" id="CLU_223167_0_0_1"/>
<feature type="domain" description="VWFA" evidence="2">
    <location>
        <begin position="2339"/>
        <end position="2513"/>
    </location>
</feature>
<feature type="region of interest" description="Disordered" evidence="1">
    <location>
        <begin position="5351"/>
        <end position="5383"/>
    </location>
</feature>
<feature type="region of interest" description="Disordered" evidence="1">
    <location>
        <begin position="4261"/>
        <end position="4294"/>
    </location>
</feature>
<feature type="domain" description="VWFA" evidence="2">
    <location>
        <begin position="3647"/>
        <end position="3821"/>
    </location>
</feature>
<feature type="domain" description="VWFA" evidence="2">
    <location>
        <begin position="1249"/>
        <end position="1423"/>
    </location>
</feature>
<evidence type="ECO:0000259" key="2">
    <source>
        <dbReference type="PROSITE" id="PS50234"/>
    </source>
</evidence>
<feature type="region of interest" description="Disordered" evidence="1">
    <location>
        <begin position="3825"/>
        <end position="3858"/>
    </location>
</feature>
<dbReference type="GeneID" id="17275519"/>
<feature type="region of interest" description="Disordered" evidence="1">
    <location>
        <begin position="991"/>
        <end position="1023"/>
    </location>
</feature>
<feature type="region of interest" description="Disordered" evidence="1">
    <location>
        <begin position="4043"/>
        <end position="4075"/>
    </location>
</feature>
<keyword evidence="4" id="KW-1185">Reference proteome</keyword>
<feature type="domain" description="VWFA" evidence="2">
    <location>
        <begin position="1685"/>
        <end position="1859"/>
    </location>
</feature>
<dbReference type="Proteomes" id="UP000013827">
    <property type="component" value="Unassembled WGS sequence"/>
</dbReference>
<feature type="compositionally biased region" description="Pro residues" evidence="1">
    <location>
        <begin position="3393"/>
        <end position="3421"/>
    </location>
</feature>
<accession>A0A0D3K361</accession>
<feature type="compositionally biased region" description="Pro residues" evidence="1">
    <location>
        <begin position="4047"/>
        <end position="4075"/>
    </location>
</feature>
<feature type="compositionally biased region" description="Pro residues" evidence="1">
    <location>
        <begin position="4483"/>
        <end position="4512"/>
    </location>
</feature>
<feature type="domain" description="VWFA" evidence="2">
    <location>
        <begin position="813"/>
        <end position="987"/>
    </location>
</feature>
<feature type="region of interest" description="Disordered" evidence="1">
    <location>
        <begin position="3171"/>
        <end position="3203"/>
    </location>
</feature>
<feature type="region of interest" description="Disordered" evidence="1">
    <location>
        <begin position="2081"/>
        <end position="2113"/>
    </location>
</feature>
<feature type="compositionally biased region" description="Pro residues" evidence="1">
    <location>
        <begin position="1213"/>
        <end position="1240"/>
    </location>
</feature>
<feature type="domain" description="VWFA" evidence="2">
    <location>
        <begin position="2121"/>
        <end position="2295"/>
    </location>
</feature>
<feature type="compositionally biased region" description="Pro residues" evidence="1">
    <location>
        <begin position="4265"/>
        <end position="4294"/>
    </location>
</feature>
<feature type="compositionally biased region" description="Pro residues" evidence="1">
    <location>
        <begin position="5355"/>
        <end position="5383"/>
    </location>
</feature>
<dbReference type="PANTHER" id="PTHR24020">
    <property type="entry name" value="COLLAGEN ALPHA"/>
    <property type="match status" value="1"/>
</dbReference>
<feature type="region of interest" description="Disordered" evidence="1">
    <location>
        <begin position="5133"/>
        <end position="5166"/>
    </location>
</feature>
<name>A0A0D3K361_EMIH1</name>
<reference evidence="4" key="1">
    <citation type="journal article" date="2013" name="Nature">
        <title>Pan genome of the phytoplankton Emiliania underpins its global distribution.</title>
        <authorList>
            <person name="Read B.A."/>
            <person name="Kegel J."/>
            <person name="Klute M.J."/>
            <person name="Kuo A."/>
            <person name="Lefebvre S.C."/>
            <person name="Maumus F."/>
            <person name="Mayer C."/>
            <person name="Miller J."/>
            <person name="Monier A."/>
            <person name="Salamov A."/>
            <person name="Young J."/>
            <person name="Aguilar M."/>
            <person name="Claverie J.M."/>
            <person name="Frickenhaus S."/>
            <person name="Gonzalez K."/>
            <person name="Herman E.K."/>
            <person name="Lin Y.C."/>
            <person name="Napier J."/>
            <person name="Ogata H."/>
            <person name="Sarno A.F."/>
            <person name="Shmutz J."/>
            <person name="Schroeder D."/>
            <person name="de Vargas C."/>
            <person name="Verret F."/>
            <person name="von Dassow P."/>
            <person name="Valentin K."/>
            <person name="Van de Peer Y."/>
            <person name="Wheeler G."/>
            <person name="Dacks J.B."/>
            <person name="Delwiche C.F."/>
            <person name="Dyhrman S.T."/>
            <person name="Glockner G."/>
            <person name="John U."/>
            <person name="Richards T."/>
            <person name="Worden A.Z."/>
            <person name="Zhang X."/>
            <person name="Grigoriev I.V."/>
            <person name="Allen A.E."/>
            <person name="Bidle K."/>
            <person name="Borodovsky M."/>
            <person name="Bowler C."/>
            <person name="Brownlee C."/>
            <person name="Cock J.M."/>
            <person name="Elias M."/>
            <person name="Gladyshev V.N."/>
            <person name="Groth M."/>
            <person name="Guda C."/>
            <person name="Hadaegh A."/>
            <person name="Iglesias-Rodriguez M.D."/>
            <person name="Jenkins J."/>
            <person name="Jones B.M."/>
            <person name="Lawson T."/>
            <person name="Leese F."/>
            <person name="Lindquist E."/>
            <person name="Lobanov A."/>
            <person name="Lomsadze A."/>
            <person name="Malik S.B."/>
            <person name="Marsh M.E."/>
            <person name="Mackinder L."/>
            <person name="Mock T."/>
            <person name="Mueller-Roeber B."/>
            <person name="Pagarete A."/>
            <person name="Parker M."/>
            <person name="Probert I."/>
            <person name="Quesneville H."/>
            <person name="Raines C."/>
            <person name="Rensing S.A."/>
            <person name="Riano-Pachon D.M."/>
            <person name="Richier S."/>
            <person name="Rokitta S."/>
            <person name="Shiraiwa Y."/>
            <person name="Soanes D.M."/>
            <person name="van der Giezen M."/>
            <person name="Wahlund T.M."/>
            <person name="Williams B."/>
            <person name="Wilson W."/>
            <person name="Wolfe G."/>
            <person name="Wurch L.L."/>
        </authorList>
    </citation>
    <scope>NUCLEOTIDE SEQUENCE</scope>
</reference>
<dbReference type="PaxDb" id="2903-EOD30196"/>
<organism evidence="3 4">
    <name type="scientific">Emiliania huxleyi (strain CCMP1516)</name>
    <dbReference type="NCBI Taxonomy" id="280463"/>
    <lineage>
        <taxon>Eukaryota</taxon>
        <taxon>Haptista</taxon>
        <taxon>Haptophyta</taxon>
        <taxon>Prymnesiophyceae</taxon>
        <taxon>Isochrysidales</taxon>
        <taxon>Noelaerhabdaceae</taxon>
        <taxon>Emiliania</taxon>
    </lineage>
</organism>
<feature type="region of interest" description="Disordered" evidence="1">
    <location>
        <begin position="4479"/>
        <end position="4512"/>
    </location>
</feature>
<feature type="region of interest" description="Disordered" evidence="1">
    <location>
        <begin position="4697"/>
        <end position="4729"/>
    </location>
</feature>
<feature type="region of interest" description="Disordered" evidence="1">
    <location>
        <begin position="558"/>
        <end position="587"/>
    </location>
</feature>
<dbReference type="PANTHER" id="PTHR24020:SF20">
    <property type="entry name" value="PH DOMAIN-CONTAINING PROTEIN"/>
    <property type="match status" value="1"/>
</dbReference>
<feature type="compositionally biased region" description="Pro residues" evidence="1">
    <location>
        <begin position="2521"/>
        <end position="2549"/>
    </location>
</feature>
<sequence length="5478" mass="552705">MLWRRKISLHSAFRTSSLAATAVAAAVAIALTTTALSASLAAAAVPAAAVPTALAAALPATLTAASAPTAITAALTAATLAAATESSPAGAAATISTAIASSAKPATLTTTVAATTFTTTVAATTPASFPAAAAAAALTAPAVTPAAATALAAAALTAATSPTLATTITTTTPPPPSVSAFNCTTHPNPMQVVKQAGFYKLVELDIPTGVYSDVHTVQLDTAVDAGGAHPSYANAFAINPTDDIAYGKFTDGNTQDFFCRFAADQIAEPMECLCALSAAGKGGATGSGELNSATIVNDIYYVGMGTKNLRTIPSVSTCFANTSCFAPGVPSPFTQCPGAWIFGNRADGFGGSLDIALDTIDFDVSALDLNIASLTAQFGWNELDYSTNSRYLRNNLYTYDSATDSVSTFRPCCGNGNMYLDINPYTFGGTTYLIGLATEDGNALIVKLSPSGTSVDGYAYARSRFEWNGANYKANASNDNSRGFKGFGAAFQYGDDMYYAANGGTGVFKMNRPVLEEMLVACDFTAGHQCGITNGDMLTLQRVAASAGTNSSDGLNCVNVVDPLPELPPAPPTTPPPPSPPPAPPSPPACVVKLELVLVLDKSGSVRAEQSSLLAFAREMVSQFRLDATEGARVGVVEFSSDAATLTPLTGSLSDVLTAIDGASAAGGGTSVSDGLELGRAEVNRGARADVPRTILLLTDGVQTVDGNDDTAIAKAAAVKQEGVSIVAVGFGGANEQTMRAIASAPSSDFAFFGASMDEVRQHFASDRLCELAASPKAPPPPPSTPAPPGLPPSPPSPSPAPPSPPACVVKLELVLVLDKSGSVRAEQSSLLAFAREMVSQFRLDATEGARVGVVEFSSDAATLTPLTGSLSDVLAAIDGASAAGGGTSVSDGLELGRAEVNRGARADVPRTILLLTDGVQTVDGNDDTAIAKAAAVKQDGVSIVAVGFGGANEQTMRAIASAPSSDFAFFGASMDEVRQHFASDRLCELAASPKAPPPPPSTPAPPGLPPSPPSPSPAPPSPPACVVKLELVLVLDKSGSVRAEQSSLLAFAREMVSQFRLDATEGARVGVVEFSSDAATLTPLTGSLSDVLTAIDGASAAGGGTSVSDGLELGRAEVSRGARADVPRTILLLTDGVQTVDGNDDTAIAKAAAVKQDGISIVAVGFGGANEQTMRAIASAPSSDFAFFGASMDEVRQHFASDRLCELAASPKAPPPPPSTPAPPGLPPSPPSPPPAPPSPPACVVKLELVLVLDKSGSVRAEQSSLLAFAREMVSQFRLDATEGARVGVVEFSSDAATLTPLTGSLSDVLTAIDGASAAGGGTSVSDGLELGRAEVNRGARADVPRTILLLTDGVQTVDGNDDTAIAKAAAVKQDGVSIVAVGFGGANEQTMRAIASAPSSDFAFFGASMDEVRQHFASDRLCELAASPKAPPPPPSTPAPPGLPPSPPSPSPAPPSPPACVVKLELVLVLDKSGSVRAEQSSLLAFAREMVSQFRLDATEGARVGVVEFSSDAATLTPLTGSLSDVLTAIDGASAAGGGTSVSDGLELGRAEVSRGARADVPRTILLLTDGVQTVDGNDDTAIAKAAAVKQEGVSIVAVGFGGANEQTMRAIASAPSSDFAFFGASMDEVRQHFASDRLCELAASPKAPPPPPSTPAPPGLPPSPPSPSPAPPSPPACVVKLELVLVLDKSGSVRAEQSSLLAFAREMVSQFRLDATEGARVGVVEFSSDAATLTPLTGSLSDVLTAIDGASAAGGGTSVSDGLELGRAEVNRGARADVPRTILLLTDGVQTVDGNDDTAIAKAAAVKQDGVSIVAVGFGGANEQTMRAIASAPSSDFAFFGASMDEVRQHFASDRLCELAASPKAPPPPPSTPAPPGLPPSPPSPSPAPPSPPACVVKLELVLVLDKSGSVRAEQSSLLAFAREMVSQFRLDATEGARVGVVEFSSDAATLTPLTGSLSDVLTAIDGASAAGGGTSVSDGLELGRAEVSRGARADVPRTILLLTDGVQTVDGNDDTAIAKAAAVKQEGVSIVAVGFGGANEQTMRAIASAPSSDFAFFGASMDEVRQHFASDRLCELAASPKAPPPPPSTPAPPGLPPSPPSPSPAPPSPPACVVKLELVLVLDKSGSVRAEQSSLLAFAREMVSQFRLDATEGARVGVVEFSSDAATLTPLTGSLSDVLTAIDGASAAGGGTSVSDGLELGRAEVNRGARADVPRTILLLTDGVQTVDGNDDTAIAKAAAVKQDGVSIVAVGFGGANEQTMRAIASAPSSDFAFFGASMDEVRQHFASDRLCELAASPKAPPPPPSTPAPPGLPPSPPSPSPAPPSPPACVVKLELVLVLDKSGSVRAEQSSLLAFAREMVSQFRLDATEGARVGVVEFSSDAATLTPLTGSLSDVLTAIDGASAAGGGTSVSDGLELGRAEVNRGARADVPRTILLLTDGVQTVDGNDDTAIAKAAVVKQDGVSIVAVGFGGANEQTMRAIASAPSSDFAFFGASMDEVRQHFASDRLCELAASPKAPPPPPSTPAPPGLPPSPPSPSPAPPSPPACVVKLELVLVLDKSGSVRAEQSSLLAFAREMVSQFRLDATEGARVGVVEFSSDAATLTPLTGSLSDVLTAIDGASAAGGGTSVSDGLELGRAEVNRGARADVPRTILLLTDGVQTVDGNDDTAIAKAAAVKQDGVSIVAVGFGGANEQTMRAIASAPSSDFAFFGASMDEVRQHFASDRLCELAASPKAPPPPPSTPAPPGLPPSPPSPSPAPPSPPACVVKLELVLVLDKSGSVRAEQSSLLAFAREMVSQFRLDATEGARVGVVEFSSDAATLTPLIGSLSDVLTAIDGASAAGGGTSVSDGLELGRAEVNRGARADVPRTILLLTDGVQTVDGNDDTAIAKAAAVKQDGVSIVAVGFGGANEQTMRAIASAPSSDFAFFGASMDEVRQHFASDRLCELAASPKAPPPPPSTPAPPGLPPSPPSPSPAPPSPPACVVKLELVLVLDKSGSVRAEQSSLLAFAREMVSQFRLDATEGARVGVVEFSSDAATLTPLTGSLSDVLTAIDGASASGGGTSVSDGLELGRAEVNRGARADVPRTILLLTDGVQTVDGNDDTAIAKAAAVKQEGVSIVAVGFGGANEQTMRAIASAPSSDFAFFGASMDEVRQHFASDRLCELAASPKAPPPPPSTPAPPGLPPSPPSPSPAPPSPPACVVKLELVLVLDKSGSVRAEQSSLLAFAREMVSQFRLDATEGARVGVVEFSSDAATLTPLTGSLSDVLTAIDGASAAGGGTSVSDGLELGRAEVNRGARADVPRTILLLTDGVQTVDGNDDTAIAKAAAVKQDGVSIVAVGFGGANEQTMRAIASAPSSDFAFFGASMDEVRQHFASDRLCELAASPKAPPPPPSTPAPPGLPPSPPSPSPAPPSPPACVVKLELVLVLDKSGSVRAEQSSLLAFAREMVSQFRLDATEGARVGVVEFSSDAATLTPLTGSLSDVLTAIDGASAAGGGTSVSDGLELGRAEVNRGARADVPRTILLLTDGVQTVDGNDDTAIAKAAAVKQDGVSIVAVGFGGANEQTMRAIASAPSSDFAFFGASMDEVRQHFASDRLCELAASPKAPPPPPSTPAPPGLPPSPPSPSPAPPSPPACEVKLELVLVLDKSGSVRAEQSSLLAFAREMVSQFRLDATEGARVGVVEFSSDAATLTPLTGSLSDVLTAIDGASAAGGGTSVSDGLELGRAEVNRGARADVPRTILLLTDGVQTVDGNDDTAIAKAAAVKQDGVSIVAVGFGGANEQTMRAIASAPSSDFAFFGASMDEVRQHFASDRLCELAASPKAPPPPPSTPAPPGLPPSPPSPSPAPPSPPACEVKLELVLVLDKSGSVRAEQSSLLAFAREMVSQFRLDATEGARVGVVEFSSDAATLTPLTGSLSDVLTAIDGASAAGGGTSVSDGLELGRAEVNRGARADVPRTILLLTDGVQTVDGNDDTAIAKAAAVKQDGVSIVAVGFGGANEQTMRAIASAPSSDFAFFGASMDEVRQHFASDRLCELAASPKAPPPPPSTPAPPGLPPSPPSPSPAPPSPPACVVKLELVLVLDKSGSVRAEQSSLLAFAREMVSQFRLDATEGARVGVVEFSSDAATLTPLTGSLSDVLTAIDGASAAGGGTSVSDGLELGRAEVNRGARADVPRTIVLLTDGVQTVDGNDDTAIAKAAAVKQDGVSIVAVGFGGANEQTMRAIASAPSSDFAFFGASMDEVRQHFASDRLCELAASPKAPPPPPSTPAPPGLPPSPPSPSPAPPSPPACEVKLELVLVLDKSGSVRAEQSSLLAFAREMVSQFRLDATEGARVGVVEFSSDAATLTPLTGSLSDVLTAIDGASAAGGGTSVSDGLELGRAEVNRGARADVPRTILLLTDGVQTVDGNDDTAIAKAAVVKQDGVSIVAVGFGGANEQTMRAIASAPSSDFAFFGASMDEVRQHFASDRLCELAASPKAPPPPPSTPAPPGLPPSPPSPSPAPPSPPACEVKLELVLVLDKSGSVRAEQSSLLAFAREMVSQFRLDATEGARVGIVEFSSDAATLTPLTGSLSDVLTAIDGASAAGGGTSVSDGLELGRVEVNQGARADVPRTILLLTDGVQTVDGNDDTAIAKAAAVKQDGVSIVAVGFGGANEQTMRAIASAPSSDFAFFGASMDEVRQHFASDRLCELAASPKAPPPPPSTPAPPGLPPSPPSPSPAPPSPPACVVKLELVLVLDKSGSVRAEQSSLLAFAREMVSQFRLDATEGARVGVVEFSSDAATLTPLTGSLSDVLTAIDGASAAGGGTSVSDGLELGRAEVSRGARADVPRTILLLTDGVQTVDGNDDTAIAKAAAVKQEGVSIVAVGFGGANEQTMRAIASAPSSDFAFFGASMDEVRQHFASDRLCELAASPKAPPPPPSTPAPPGLPPSPPSPSPAPPSPPACVVKLELVLVLDKSGSVRAEQSSLLAFAREMVSQFRLDATEGARVGVVEFSSDAATLTPLTGSLSDVLTAIDGASAAGGGTSVSDGLELGRAEVNRGARADVPRTILLLTDGVQTVDGNDDTAIAKAAAVKQDGVSIVAVGFGGANEQTMRAIASAPSSDFAFFGASMDEVRQHFASDRLCELAASPKAPPPPPSTPAPPGLPPSPPSPSPAPPSPPACEVKLELVLVLDKSGSVRAEQSSLLAFAREMVSQFRLDATEGARVGVVEFSSDAATLTPLTGSLSDVLTAIDGASAAGGGTSVSDGLELGRAEVSRGARADVPRTILLLTDGVQTVDGNDDTAIAKAAAVNPDGVSIVAVGFGGANEQTMRAIASAPSSDFAFFGASMDEVRQHFASDRLCELAASPKAPPPPPSTPAPPGLPPSPPSPSPAPPSSPACVVKLELVLVLDKSGSVRAEQSSLLAFAREMVSQFRLDATEGARVGVVEFSSDAATLTPLTGSLSDVLTAIDGASAAGGGTSVSDGLELGRAE</sequence>
<evidence type="ECO:0000256" key="1">
    <source>
        <dbReference type="SAM" id="MobiDB-lite"/>
    </source>
</evidence>
<dbReference type="CDD" id="cd01450">
    <property type="entry name" value="vWFA_subfamily_ECM"/>
    <property type="match status" value="22"/>
</dbReference>
<feature type="region of interest" description="Disordered" evidence="1">
    <location>
        <begin position="773"/>
        <end position="805"/>
    </location>
</feature>
<feature type="compositionally biased region" description="Pro residues" evidence="1">
    <location>
        <begin position="4919"/>
        <end position="4947"/>
    </location>
</feature>
<feature type="domain" description="VWFA" evidence="2">
    <location>
        <begin position="2775"/>
        <end position="2949"/>
    </location>
</feature>
<feature type="region of interest" description="Disordered" evidence="1">
    <location>
        <begin position="3389"/>
        <end position="3421"/>
    </location>
</feature>
<feature type="domain" description="VWFA" evidence="2">
    <location>
        <begin position="2557"/>
        <end position="2731"/>
    </location>
</feature>
<feature type="domain" description="VWFA" evidence="2">
    <location>
        <begin position="4737"/>
        <end position="4911"/>
    </location>
</feature>
<dbReference type="EnsemblProtists" id="EOD30196">
    <property type="protein sequence ID" value="EOD30196"/>
    <property type="gene ID" value="EMIHUDRAFT_113418"/>
</dbReference>
<feature type="region of interest" description="Disordered" evidence="1">
    <location>
        <begin position="2735"/>
        <end position="2767"/>
    </location>
</feature>
<feature type="domain" description="VWFA" evidence="2">
    <location>
        <begin position="595"/>
        <end position="769"/>
    </location>
</feature>
<feature type="compositionally biased region" description="Pro residues" evidence="1">
    <location>
        <begin position="5137"/>
        <end position="5166"/>
    </location>
</feature>
<feature type="region of interest" description="Disordered" evidence="1">
    <location>
        <begin position="1863"/>
        <end position="1895"/>
    </location>
</feature>
<dbReference type="SMART" id="SM00327">
    <property type="entry name" value="VWA"/>
    <property type="match status" value="22"/>
</dbReference>
<feature type="region of interest" description="Disordered" evidence="1">
    <location>
        <begin position="2953"/>
        <end position="2985"/>
    </location>
</feature>
<feature type="compositionally biased region" description="Pro residues" evidence="1">
    <location>
        <begin position="565"/>
        <end position="587"/>
    </location>
</feature>
<dbReference type="PROSITE" id="PS50234">
    <property type="entry name" value="VWFA"/>
    <property type="match status" value="23"/>
</dbReference>
<feature type="compositionally biased region" description="Pro residues" evidence="1">
    <location>
        <begin position="2739"/>
        <end position="2767"/>
    </location>
</feature>